<sequence length="74" mass="8767">SGDCCRCTTFNSKSVICCHYSIPKENNQIRDAMKRRQKNNRYLNYSSGVSILNSIDFLLLEYQLQQSIRRFCYM</sequence>
<keyword evidence="1" id="KW-1133">Transmembrane helix</keyword>
<keyword evidence="2" id="KW-1185">Reference proteome</keyword>
<feature type="transmembrane region" description="Helical" evidence="1">
    <location>
        <begin position="42"/>
        <end position="60"/>
    </location>
</feature>
<dbReference type="Proteomes" id="UP000887565">
    <property type="component" value="Unplaced"/>
</dbReference>
<keyword evidence="1" id="KW-0812">Transmembrane</keyword>
<dbReference type="AlphaFoldDB" id="A0A915KK40"/>
<name>A0A915KK40_ROMCU</name>
<evidence type="ECO:0000313" key="2">
    <source>
        <dbReference type="Proteomes" id="UP000887565"/>
    </source>
</evidence>
<evidence type="ECO:0000256" key="1">
    <source>
        <dbReference type="SAM" id="Phobius"/>
    </source>
</evidence>
<reference evidence="3" key="1">
    <citation type="submission" date="2022-11" db="UniProtKB">
        <authorList>
            <consortium name="WormBaseParasite"/>
        </authorList>
    </citation>
    <scope>IDENTIFICATION</scope>
</reference>
<dbReference type="WBParaSite" id="nRc.2.0.1.t39191-RA">
    <property type="protein sequence ID" value="nRc.2.0.1.t39191-RA"/>
    <property type="gene ID" value="nRc.2.0.1.g39191"/>
</dbReference>
<accession>A0A915KK40</accession>
<organism evidence="2 3">
    <name type="scientific">Romanomermis culicivorax</name>
    <name type="common">Nematode worm</name>
    <dbReference type="NCBI Taxonomy" id="13658"/>
    <lineage>
        <taxon>Eukaryota</taxon>
        <taxon>Metazoa</taxon>
        <taxon>Ecdysozoa</taxon>
        <taxon>Nematoda</taxon>
        <taxon>Enoplea</taxon>
        <taxon>Dorylaimia</taxon>
        <taxon>Mermithida</taxon>
        <taxon>Mermithoidea</taxon>
        <taxon>Mermithidae</taxon>
        <taxon>Romanomermis</taxon>
    </lineage>
</organism>
<keyword evidence="1" id="KW-0472">Membrane</keyword>
<proteinExistence type="predicted"/>
<evidence type="ECO:0000313" key="3">
    <source>
        <dbReference type="WBParaSite" id="nRc.2.0.1.t39191-RA"/>
    </source>
</evidence>
<protein>
    <submittedName>
        <fullName evidence="3">Uncharacterized protein</fullName>
    </submittedName>
</protein>